<name>A0A9X3YKS2_9GAMM</name>
<dbReference type="Pfam" id="PF03091">
    <property type="entry name" value="CutA1"/>
    <property type="match status" value="1"/>
</dbReference>
<proteinExistence type="inferred from homology"/>
<reference evidence="2" key="1">
    <citation type="submission" date="2023-02" db="EMBL/GenBank/DDBJ databases">
        <title>Tahibacter soli sp. nov. isolated from soil.</title>
        <authorList>
            <person name="Baek J.H."/>
            <person name="Lee J.K."/>
            <person name="Choi D.G."/>
            <person name="Jeon C.O."/>
        </authorList>
    </citation>
    <scope>NUCLEOTIDE SEQUENCE</scope>
    <source>
        <strain evidence="2">BL</strain>
    </source>
</reference>
<sequence>MSAMSALIVYCTVPDQDVADRLARRLVAERLAACVNRITGVVSTYAWQGEIRTDAELLLLIKTTRERFDALRACIVELHPYELPEIVAVDVALGLPDYLAWIESATA</sequence>
<evidence type="ECO:0000313" key="3">
    <source>
        <dbReference type="Proteomes" id="UP001139971"/>
    </source>
</evidence>
<keyword evidence="3" id="KW-1185">Reference proteome</keyword>
<dbReference type="SUPFAM" id="SSF54913">
    <property type="entry name" value="GlnB-like"/>
    <property type="match status" value="1"/>
</dbReference>
<dbReference type="PANTHER" id="PTHR23419">
    <property type="entry name" value="DIVALENT CATION TOLERANCE CUTA-RELATED"/>
    <property type="match status" value="1"/>
</dbReference>
<dbReference type="InterPro" id="IPR004323">
    <property type="entry name" value="Ion_tolerance_CutA"/>
</dbReference>
<dbReference type="GO" id="GO:0005507">
    <property type="term" value="F:copper ion binding"/>
    <property type="evidence" value="ECO:0007669"/>
    <property type="project" value="TreeGrafter"/>
</dbReference>
<gene>
    <name evidence="2" type="ORF">OD750_012780</name>
</gene>
<evidence type="ECO:0000256" key="1">
    <source>
        <dbReference type="ARBA" id="ARBA00010169"/>
    </source>
</evidence>
<organism evidence="2 3">
    <name type="scientific">Tahibacter soli</name>
    <dbReference type="NCBI Taxonomy" id="2983605"/>
    <lineage>
        <taxon>Bacteria</taxon>
        <taxon>Pseudomonadati</taxon>
        <taxon>Pseudomonadota</taxon>
        <taxon>Gammaproteobacteria</taxon>
        <taxon>Lysobacterales</taxon>
        <taxon>Rhodanobacteraceae</taxon>
        <taxon>Tahibacter</taxon>
    </lineage>
</organism>
<dbReference type="PANTHER" id="PTHR23419:SF8">
    <property type="entry name" value="FI09726P"/>
    <property type="match status" value="1"/>
</dbReference>
<dbReference type="InterPro" id="IPR011322">
    <property type="entry name" value="N-reg_PII-like_a/b"/>
</dbReference>
<dbReference type="AlphaFoldDB" id="A0A9X3YKS2"/>
<comment type="caution">
    <text evidence="2">The sequence shown here is derived from an EMBL/GenBank/DDBJ whole genome shotgun (WGS) entry which is preliminary data.</text>
</comment>
<dbReference type="GO" id="GO:0010038">
    <property type="term" value="P:response to metal ion"/>
    <property type="evidence" value="ECO:0007669"/>
    <property type="project" value="InterPro"/>
</dbReference>
<dbReference type="EMBL" id="JAOVZO020000017">
    <property type="protein sequence ID" value="MDC8013412.1"/>
    <property type="molecule type" value="Genomic_DNA"/>
</dbReference>
<comment type="similarity">
    <text evidence="1">Belongs to the CutA family.</text>
</comment>
<dbReference type="Proteomes" id="UP001139971">
    <property type="component" value="Unassembled WGS sequence"/>
</dbReference>
<evidence type="ECO:0000313" key="2">
    <source>
        <dbReference type="EMBL" id="MDC8013412.1"/>
    </source>
</evidence>
<accession>A0A9X3YKS2</accession>
<protein>
    <submittedName>
        <fullName evidence="2">Divalent-cation tolerance protein CutA</fullName>
    </submittedName>
</protein>
<dbReference type="Gene3D" id="3.30.70.120">
    <property type="match status" value="1"/>
</dbReference>
<dbReference type="InterPro" id="IPR015867">
    <property type="entry name" value="N-reg_PII/ATP_PRibTrfase_C"/>
</dbReference>